<feature type="transmembrane region" description="Helical" evidence="6">
    <location>
        <begin position="255"/>
        <end position="274"/>
    </location>
</feature>
<dbReference type="InterPro" id="IPR047689">
    <property type="entry name" value="CopD"/>
</dbReference>
<evidence type="ECO:0000313" key="9">
    <source>
        <dbReference type="Proteomes" id="UP000275727"/>
    </source>
</evidence>
<proteinExistence type="predicted"/>
<dbReference type="RefSeq" id="WP_160119142.1">
    <property type="nucleotide sequence ID" value="NZ_AP018711.1"/>
</dbReference>
<dbReference type="KEGG" id="smic:SmB9_17650"/>
<evidence type="ECO:0000256" key="4">
    <source>
        <dbReference type="ARBA" id="ARBA00022989"/>
    </source>
</evidence>
<evidence type="ECO:0000259" key="7">
    <source>
        <dbReference type="Pfam" id="PF05425"/>
    </source>
</evidence>
<feature type="transmembrane region" description="Helical" evidence="6">
    <location>
        <begin position="177"/>
        <end position="201"/>
    </location>
</feature>
<dbReference type="InterPro" id="IPR032694">
    <property type="entry name" value="CopC/D"/>
</dbReference>
<dbReference type="InterPro" id="IPR008457">
    <property type="entry name" value="Cu-R_CopD_dom"/>
</dbReference>
<feature type="domain" description="Copper resistance protein D" evidence="7">
    <location>
        <begin position="174"/>
        <end position="270"/>
    </location>
</feature>
<comment type="subcellular location">
    <subcellularLocation>
        <location evidence="1">Cell membrane</location>
        <topology evidence="1">Multi-pass membrane protein</topology>
    </subcellularLocation>
</comment>
<evidence type="ECO:0000256" key="5">
    <source>
        <dbReference type="ARBA" id="ARBA00023136"/>
    </source>
</evidence>
<feature type="transmembrane region" description="Helical" evidence="6">
    <location>
        <begin position="108"/>
        <end position="125"/>
    </location>
</feature>
<accession>A0AAD1G0Q3</accession>
<gene>
    <name evidence="8" type="ORF">SmB9_17650</name>
</gene>
<protein>
    <recommendedName>
        <fullName evidence="7">Copper resistance protein D domain-containing protein</fullName>
    </recommendedName>
</protein>
<feature type="transmembrane region" description="Helical" evidence="6">
    <location>
        <begin position="213"/>
        <end position="235"/>
    </location>
</feature>
<dbReference type="EMBL" id="AP018711">
    <property type="protein sequence ID" value="BBE34107.1"/>
    <property type="molecule type" value="Genomic_DNA"/>
</dbReference>
<feature type="transmembrane region" description="Helical" evidence="6">
    <location>
        <begin position="83"/>
        <end position="101"/>
    </location>
</feature>
<sequence>MDDAGLVAARLVVYATLLPAAGVPLYLIVARERGAWRLAGVATLAAMAASAWWVLEAIAAMAGQPVGEIDPEMAFAVLDATPLGMVMVVRLLALLAALAALWRRSMGLAALAASVALATMAWTGHAGAAEGGTGALHRASDVVHLLAASIWTGALTLFFGAAIFSHDRETLLRRLSGFAMIGSVIVLLLLLTGIANTLAIADWPIDLASDWTGFLGAKLALFLGMLALAGFNRWLLTPRLARDPNGNLGHLKLSLALETGAAFLILAIVSRLGVLSPY</sequence>
<feature type="transmembrane region" description="Helical" evidence="6">
    <location>
        <begin position="6"/>
        <end position="29"/>
    </location>
</feature>
<reference evidence="8 9" key="1">
    <citation type="submission" date="2018-06" db="EMBL/GenBank/DDBJ databases">
        <title>Complete Genome Sequence of the Microcystin-Degrading Bacterium Sphingosinicella microcystinivorans Strain B-9.</title>
        <authorList>
            <person name="Jin H."/>
            <person name="Nishizawa T."/>
            <person name="Guo Y."/>
            <person name="Nishizawa A."/>
            <person name="Park H."/>
            <person name="Kato H."/>
            <person name="Tsuji K."/>
            <person name="Harada K."/>
        </authorList>
    </citation>
    <scope>NUCLEOTIDE SEQUENCE [LARGE SCALE GENOMIC DNA]</scope>
    <source>
        <strain evidence="8 9">B9</strain>
    </source>
</reference>
<keyword evidence="4 6" id="KW-1133">Transmembrane helix</keyword>
<dbReference type="Proteomes" id="UP000275727">
    <property type="component" value="Chromosome"/>
</dbReference>
<dbReference type="AlphaFoldDB" id="A0AAD1G0Q3"/>
<evidence type="ECO:0000313" key="8">
    <source>
        <dbReference type="EMBL" id="BBE34107.1"/>
    </source>
</evidence>
<name>A0AAD1G0Q3_SPHMI</name>
<evidence type="ECO:0000256" key="1">
    <source>
        <dbReference type="ARBA" id="ARBA00004651"/>
    </source>
</evidence>
<dbReference type="PANTHER" id="PTHR34820">
    <property type="entry name" value="INNER MEMBRANE PROTEIN YEBZ"/>
    <property type="match status" value="1"/>
</dbReference>
<keyword evidence="2" id="KW-1003">Cell membrane</keyword>
<evidence type="ECO:0000256" key="6">
    <source>
        <dbReference type="SAM" id="Phobius"/>
    </source>
</evidence>
<feature type="transmembrane region" description="Helical" evidence="6">
    <location>
        <begin position="145"/>
        <end position="165"/>
    </location>
</feature>
<organism evidence="8 9">
    <name type="scientific">Sphingosinicella microcystinivorans</name>
    <dbReference type="NCBI Taxonomy" id="335406"/>
    <lineage>
        <taxon>Bacteria</taxon>
        <taxon>Pseudomonadati</taxon>
        <taxon>Pseudomonadota</taxon>
        <taxon>Alphaproteobacteria</taxon>
        <taxon>Sphingomonadales</taxon>
        <taxon>Sphingosinicellaceae</taxon>
        <taxon>Sphingosinicella</taxon>
    </lineage>
</organism>
<keyword evidence="3 6" id="KW-0812">Transmembrane</keyword>
<dbReference type="GO" id="GO:0005886">
    <property type="term" value="C:plasma membrane"/>
    <property type="evidence" value="ECO:0007669"/>
    <property type="project" value="UniProtKB-SubCell"/>
</dbReference>
<evidence type="ECO:0000256" key="2">
    <source>
        <dbReference type="ARBA" id="ARBA00022475"/>
    </source>
</evidence>
<dbReference type="NCBIfam" id="NF033808">
    <property type="entry name" value="copper_CopD"/>
    <property type="match status" value="1"/>
</dbReference>
<dbReference type="PANTHER" id="PTHR34820:SF4">
    <property type="entry name" value="INNER MEMBRANE PROTEIN YEBZ"/>
    <property type="match status" value="1"/>
</dbReference>
<dbReference type="GO" id="GO:0006825">
    <property type="term" value="P:copper ion transport"/>
    <property type="evidence" value="ECO:0007669"/>
    <property type="project" value="InterPro"/>
</dbReference>
<keyword evidence="5 6" id="KW-0472">Membrane</keyword>
<feature type="transmembrane region" description="Helical" evidence="6">
    <location>
        <begin position="41"/>
        <end position="63"/>
    </location>
</feature>
<dbReference type="Pfam" id="PF05425">
    <property type="entry name" value="CopD"/>
    <property type="match status" value="1"/>
</dbReference>
<evidence type="ECO:0000256" key="3">
    <source>
        <dbReference type="ARBA" id="ARBA00022692"/>
    </source>
</evidence>